<gene>
    <name evidence="2" type="ORF">CSA56_19010</name>
</gene>
<dbReference type="InterPro" id="IPR029063">
    <property type="entry name" value="SAM-dependent_MTases_sf"/>
</dbReference>
<accession>A0A2G6K6A0</accession>
<dbReference type="PANTHER" id="PTHR43861">
    <property type="entry name" value="TRANS-ACONITATE 2-METHYLTRANSFERASE-RELATED"/>
    <property type="match status" value="1"/>
</dbReference>
<sequence length="217" mass="25232">MPAIDSLKLLFELDSALYTLQGQESVRYGEGLHTKHKHIRYHDFFIQRIGPGSNVLDVGCGNGALAHDIATHIEGGAVYGIDILPANIEYARQHYSMNQICFVCGDALSASALPDKEFDVIVLSNVLEHLEKRVDFLRELQKRYHPRKYLIRVPLYERDWRVPLKEELGMDYRLDSTHFIEYRQNEFFQEINEADLRIEYSQVNWGEIWTEIVSMDV</sequence>
<proteinExistence type="predicted"/>
<reference evidence="2 3" key="1">
    <citation type="submission" date="2017-10" db="EMBL/GenBank/DDBJ databases">
        <title>Novel microbial diversity and functional potential in the marine mammal oral microbiome.</title>
        <authorList>
            <person name="Dudek N.K."/>
            <person name="Sun C.L."/>
            <person name="Burstein D."/>
            <person name="Kantor R.S."/>
            <person name="Aliaga Goltsman D.S."/>
            <person name="Bik E.M."/>
            <person name="Thomas B.C."/>
            <person name="Banfield J.F."/>
            <person name="Relman D.A."/>
        </authorList>
    </citation>
    <scope>NUCLEOTIDE SEQUENCE [LARGE SCALE GENOMIC DNA]</scope>
    <source>
        <strain evidence="2">DOLJORAL78_47_16</strain>
    </source>
</reference>
<dbReference type="SUPFAM" id="SSF53335">
    <property type="entry name" value="S-adenosyl-L-methionine-dependent methyltransferases"/>
    <property type="match status" value="1"/>
</dbReference>
<evidence type="ECO:0000313" key="2">
    <source>
        <dbReference type="EMBL" id="PIE31217.1"/>
    </source>
</evidence>
<dbReference type="CDD" id="cd02440">
    <property type="entry name" value="AdoMet_MTases"/>
    <property type="match status" value="1"/>
</dbReference>
<protein>
    <recommendedName>
        <fullName evidence="1">Methyltransferase type 11 domain-containing protein</fullName>
    </recommendedName>
</protein>
<dbReference type="Gene3D" id="3.40.50.150">
    <property type="entry name" value="Vaccinia Virus protein VP39"/>
    <property type="match status" value="1"/>
</dbReference>
<comment type="caution">
    <text evidence="2">The sequence shown here is derived from an EMBL/GenBank/DDBJ whole genome shotgun (WGS) entry which is preliminary data.</text>
</comment>
<dbReference type="GO" id="GO:0008757">
    <property type="term" value="F:S-adenosylmethionine-dependent methyltransferase activity"/>
    <property type="evidence" value="ECO:0007669"/>
    <property type="project" value="InterPro"/>
</dbReference>
<feature type="domain" description="Methyltransferase type 11" evidence="1">
    <location>
        <begin position="56"/>
        <end position="148"/>
    </location>
</feature>
<evidence type="ECO:0000259" key="1">
    <source>
        <dbReference type="Pfam" id="PF08241"/>
    </source>
</evidence>
<evidence type="ECO:0000313" key="3">
    <source>
        <dbReference type="Proteomes" id="UP000230821"/>
    </source>
</evidence>
<name>A0A2G6K6A0_9BACT</name>
<dbReference type="Proteomes" id="UP000230821">
    <property type="component" value="Unassembled WGS sequence"/>
</dbReference>
<dbReference type="AlphaFoldDB" id="A0A2G6K6A0"/>
<organism evidence="2 3">
    <name type="scientific">candidate division KSB3 bacterium</name>
    <dbReference type="NCBI Taxonomy" id="2044937"/>
    <lineage>
        <taxon>Bacteria</taxon>
        <taxon>candidate division KSB3</taxon>
    </lineage>
</organism>
<dbReference type="InterPro" id="IPR013216">
    <property type="entry name" value="Methyltransf_11"/>
</dbReference>
<dbReference type="EMBL" id="PDSK01000165">
    <property type="protein sequence ID" value="PIE31217.1"/>
    <property type="molecule type" value="Genomic_DNA"/>
</dbReference>
<dbReference type="Pfam" id="PF08241">
    <property type="entry name" value="Methyltransf_11"/>
    <property type="match status" value="1"/>
</dbReference>